<dbReference type="OrthoDB" id="3872159at2"/>
<name>A0A1B1MK24_STRLN</name>
<gene>
    <name evidence="1" type="ORF">SLINC_6724</name>
</gene>
<reference evidence="1 2" key="1">
    <citation type="submission" date="2016-07" db="EMBL/GenBank/DDBJ databases">
        <title>Enhancement of antibiotic productionsby engineered nitrateutilization in actinobacteria.</title>
        <authorList>
            <person name="Meng S.C."/>
        </authorList>
    </citation>
    <scope>NUCLEOTIDE SEQUENCE [LARGE SCALE GENOMIC DNA]</scope>
    <source>
        <strain evidence="1 2">NRRL 2936</strain>
    </source>
</reference>
<dbReference type="Proteomes" id="UP000092598">
    <property type="component" value="Chromosome"/>
</dbReference>
<sequence>MVVLLLIAAGVVGVMAVNDATKDGGPLADATASAPAQSDEPYDEPNQDAEGTPAAEEPTDEPSDASGPEGDVKITQCEVDSLTTWASAEVTITNSTEQTASYVVSVEFVDSSGKRVGDALAATENLAPGQEAEETAQGLDTIKGKIDCKVTEVTRYEQ</sequence>
<dbReference type="PATRIC" id="fig|1915.4.peg.7423"/>
<evidence type="ECO:0000313" key="2">
    <source>
        <dbReference type="Proteomes" id="UP000092598"/>
    </source>
</evidence>
<proteinExistence type="predicted"/>
<organism evidence="1 2">
    <name type="scientific">Streptomyces lincolnensis</name>
    <dbReference type="NCBI Taxonomy" id="1915"/>
    <lineage>
        <taxon>Bacteria</taxon>
        <taxon>Bacillati</taxon>
        <taxon>Actinomycetota</taxon>
        <taxon>Actinomycetes</taxon>
        <taxon>Kitasatosporales</taxon>
        <taxon>Streptomycetaceae</taxon>
        <taxon>Streptomyces</taxon>
    </lineage>
</organism>
<dbReference type="NCBIfam" id="NF038353">
    <property type="entry name" value="FxLYD_dom"/>
    <property type="match status" value="1"/>
</dbReference>
<dbReference type="RefSeq" id="WP_079164898.1">
    <property type="nucleotide sequence ID" value="NZ_CP016438.1"/>
</dbReference>
<dbReference type="KEGG" id="sls:SLINC_6724"/>
<accession>A0A1B1MK24</accession>
<dbReference type="AlphaFoldDB" id="A0A1B1MK24"/>
<evidence type="ECO:0000313" key="1">
    <source>
        <dbReference type="EMBL" id="ANS68948.1"/>
    </source>
</evidence>
<keyword evidence="2" id="KW-1185">Reference proteome</keyword>
<protein>
    <submittedName>
        <fullName evidence="1">Uncharacterized protein</fullName>
    </submittedName>
</protein>
<dbReference type="EMBL" id="CP016438">
    <property type="protein sequence ID" value="ANS68948.1"/>
    <property type="molecule type" value="Genomic_DNA"/>
</dbReference>
<dbReference type="InterPro" id="IPR047676">
    <property type="entry name" value="FxLYD_dom"/>
</dbReference>